<proteinExistence type="predicted"/>
<dbReference type="EMBL" id="CM011692">
    <property type="protein sequence ID" value="TMS06082.1"/>
    <property type="molecule type" value="Genomic_DNA"/>
</dbReference>
<gene>
    <name evidence="1" type="ORF">E3U43_015841</name>
</gene>
<keyword evidence="2" id="KW-1185">Reference proteome</keyword>
<evidence type="ECO:0000313" key="1">
    <source>
        <dbReference type="EMBL" id="TMS06082.1"/>
    </source>
</evidence>
<protein>
    <submittedName>
        <fullName evidence="1">Uncharacterized protein</fullName>
    </submittedName>
</protein>
<evidence type="ECO:0000313" key="2">
    <source>
        <dbReference type="Proteomes" id="UP000793456"/>
    </source>
</evidence>
<sequence>MECAVDIPSAGEDEAPEKDDINAKEGNEPPHKKNKKHRKHKSKKKKKRRKGEKESSSESGAESDSEPPPPLRPVRTTRASARLAAAAGTGEHAGLKEEGKRDVITDRVDMEGDVKSKKHKRHAGKKKKKKRKKDEKQEKKSPSRSPSESSSASGSESEGEGGKGATDGKCSPAAASDLPEPVSKLVSKSKRGEEKGVPILTQKQELLGVKKEEILDMDVTPSGGKGGNTNGSEKDMRSPSACQDEITQTATVKVKTEGSHADVAFCHAQELPDIIPKQEGATPRDDPGLKDQANSVQRVKVKDCDSPRSRSPSPSRGVDIKKSESSHSLTPSPGRQQSDGQTGSSNERATKNPF</sequence>
<reference evidence="1" key="1">
    <citation type="submission" date="2018-11" db="EMBL/GenBank/DDBJ databases">
        <title>The sequence and de novo assembly of Larimichthys crocea genome using PacBio and Hi-C technologies.</title>
        <authorList>
            <person name="Xu P."/>
            <person name="Chen B."/>
            <person name="Zhou Z."/>
            <person name="Ke Q."/>
            <person name="Wu Y."/>
            <person name="Bai H."/>
            <person name="Pu F."/>
        </authorList>
    </citation>
    <scope>NUCLEOTIDE SEQUENCE</scope>
    <source>
        <tissue evidence="1">Muscle</tissue>
    </source>
</reference>
<organism evidence="1 2">
    <name type="scientific">Larimichthys crocea</name>
    <name type="common">Large yellow croaker</name>
    <name type="synonym">Pseudosciaena crocea</name>
    <dbReference type="NCBI Taxonomy" id="215358"/>
    <lineage>
        <taxon>Eukaryota</taxon>
        <taxon>Metazoa</taxon>
        <taxon>Chordata</taxon>
        <taxon>Craniata</taxon>
        <taxon>Vertebrata</taxon>
        <taxon>Euteleostomi</taxon>
        <taxon>Actinopterygii</taxon>
        <taxon>Neopterygii</taxon>
        <taxon>Teleostei</taxon>
        <taxon>Neoteleostei</taxon>
        <taxon>Acanthomorphata</taxon>
        <taxon>Eupercaria</taxon>
        <taxon>Sciaenidae</taxon>
        <taxon>Larimichthys</taxon>
    </lineage>
</organism>
<comment type="caution">
    <text evidence="1">The sequence shown here is derived from an EMBL/GenBank/DDBJ whole genome shotgun (WGS) entry which is preliminary data.</text>
</comment>
<name>A0ACD3QFT6_LARCR</name>
<accession>A0ACD3QFT6</accession>
<dbReference type="Proteomes" id="UP000793456">
    <property type="component" value="Chromosome XIX"/>
</dbReference>